<dbReference type="InterPro" id="IPR006015">
    <property type="entry name" value="Universal_stress_UspA"/>
</dbReference>
<evidence type="ECO:0000256" key="1">
    <source>
        <dbReference type="ARBA" id="ARBA00008791"/>
    </source>
</evidence>
<dbReference type="RefSeq" id="WP_379768972.1">
    <property type="nucleotide sequence ID" value="NZ_JBHSXI010000012.1"/>
</dbReference>
<feature type="compositionally biased region" description="Acidic residues" evidence="2">
    <location>
        <begin position="158"/>
        <end position="191"/>
    </location>
</feature>
<gene>
    <name evidence="4" type="ORF">ACFQEY_12410</name>
</gene>
<comment type="similarity">
    <text evidence="1">Belongs to the universal stress protein A family.</text>
</comment>
<dbReference type="Gene3D" id="3.40.50.620">
    <property type="entry name" value="HUPs"/>
    <property type="match status" value="1"/>
</dbReference>
<evidence type="ECO:0000313" key="4">
    <source>
        <dbReference type="EMBL" id="MFC6889814.1"/>
    </source>
</evidence>
<dbReference type="InterPro" id="IPR014729">
    <property type="entry name" value="Rossmann-like_a/b/a_fold"/>
</dbReference>
<organism evidence="4 5">
    <name type="scientific">Halorubrum trueperi</name>
    <dbReference type="NCBI Taxonomy" id="2004704"/>
    <lineage>
        <taxon>Archaea</taxon>
        <taxon>Methanobacteriati</taxon>
        <taxon>Methanobacteriota</taxon>
        <taxon>Stenosarchaea group</taxon>
        <taxon>Halobacteria</taxon>
        <taxon>Halobacteriales</taxon>
        <taxon>Haloferacaceae</taxon>
        <taxon>Halorubrum</taxon>
    </lineage>
</organism>
<reference evidence="4 5" key="1">
    <citation type="journal article" date="2019" name="Int. J. Syst. Evol. Microbiol.">
        <title>The Global Catalogue of Microorganisms (GCM) 10K type strain sequencing project: providing services to taxonomists for standard genome sequencing and annotation.</title>
        <authorList>
            <consortium name="The Broad Institute Genomics Platform"/>
            <consortium name="The Broad Institute Genome Sequencing Center for Infectious Disease"/>
            <person name="Wu L."/>
            <person name="Ma J."/>
        </authorList>
    </citation>
    <scope>NUCLEOTIDE SEQUENCE [LARGE SCALE GENOMIC DNA]</scope>
    <source>
        <strain evidence="4 5">Y73</strain>
    </source>
</reference>
<dbReference type="Pfam" id="PF00582">
    <property type="entry name" value="Usp"/>
    <property type="match status" value="1"/>
</dbReference>
<dbReference type="EMBL" id="JBHSXI010000012">
    <property type="protein sequence ID" value="MFC6889814.1"/>
    <property type="molecule type" value="Genomic_DNA"/>
</dbReference>
<protein>
    <submittedName>
        <fullName evidence="4">Universal stress protein</fullName>
    </submittedName>
</protein>
<dbReference type="PANTHER" id="PTHR46268:SF6">
    <property type="entry name" value="UNIVERSAL STRESS PROTEIN UP12"/>
    <property type="match status" value="1"/>
</dbReference>
<evidence type="ECO:0000313" key="5">
    <source>
        <dbReference type="Proteomes" id="UP001596333"/>
    </source>
</evidence>
<dbReference type="PRINTS" id="PR01438">
    <property type="entry name" value="UNVRSLSTRESS"/>
</dbReference>
<evidence type="ECO:0000259" key="3">
    <source>
        <dbReference type="Pfam" id="PF00582"/>
    </source>
</evidence>
<feature type="region of interest" description="Disordered" evidence="2">
    <location>
        <begin position="157"/>
        <end position="214"/>
    </location>
</feature>
<evidence type="ECO:0000256" key="2">
    <source>
        <dbReference type="SAM" id="MobiDB-lite"/>
    </source>
</evidence>
<feature type="domain" description="UspA" evidence="3">
    <location>
        <begin position="4"/>
        <end position="143"/>
    </location>
</feature>
<dbReference type="SUPFAM" id="SSF52402">
    <property type="entry name" value="Adenine nucleotide alpha hydrolases-like"/>
    <property type="match status" value="1"/>
</dbReference>
<proteinExistence type="inferred from homology"/>
<dbReference type="AlphaFoldDB" id="A0ABD5UK12"/>
<dbReference type="PANTHER" id="PTHR46268">
    <property type="entry name" value="STRESS RESPONSE PROTEIN NHAX"/>
    <property type="match status" value="1"/>
</dbReference>
<comment type="caution">
    <text evidence="4">The sequence shown here is derived from an EMBL/GenBank/DDBJ whole genome shotgun (WGS) entry which is preliminary data.</text>
</comment>
<keyword evidence="5" id="KW-1185">Reference proteome</keyword>
<dbReference type="InterPro" id="IPR006016">
    <property type="entry name" value="UspA"/>
</dbReference>
<dbReference type="CDD" id="cd00293">
    <property type="entry name" value="USP-like"/>
    <property type="match status" value="1"/>
</dbReference>
<dbReference type="Proteomes" id="UP001596333">
    <property type="component" value="Unassembled WGS sequence"/>
</dbReference>
<sequence length="214" mass="21799">MTLYSRILVPTDGSAEGKRAVAHALDLASVHGADVHALYVIDTASYAGMPMESSWEGVGDLLRSDAKKAVGAVEDIATEAGVDVETAVVEGSPSREIIRYAEGNECDLVVMGTHGRGGIDRLLLGSVAEKVVRGAEVPVLTVRLDGSVPEGVAVDSVEATESDAEAESVADAEAESVADAEAESVADDENAGDASISEDAAAADDGETEAAGRS</sequence>
<accession>A0ABD5UK12</accession>
<name>A0ABD5UK12_9EURY</name>